<organism evidence="2 3">
    <name type="scientific">Planoprotostelium fungivorum</name>
    <dbReference type="NCBI Taxonomy" id="1890364"/>
    <lineage>
        <taxon>Eukaryota</taxon>
        <taxon>Amoebozoa</taxon>
        <taxon>Evosea</taxon>
        <taxon>Variosea</taxon>
        <taxon>Cavosteliida</taxon>
        <taxon>Cavosteliaceae</taxon>
        <taxon>Planoprotostelium</taxon>
    </lineage>
</organism>
<keyword evidence="3" id="KW-1185">Reference proteome</keyword>
<accession>A0A2P6NZ63</accession>
<evidence type="ECO:0000313" key="3">
    <source>
        <dbReference type="Proteomes" id="UP000241769"/>
    </source>
</evidence>
<reference evidence="2 3" key="1">
    <citation type="journal article" date="2018" name="Genome Biol. Evol.">
        <title>Multiple Roots of Fruiting Body Formation in Amoebozoa.</title>
        <authorList>
            <person name="Hillmann F."/>
            <person name="Forbes G."/>
            <person name="Novohradska S."/>
            <person name="Ferling I."/>
            <person name="Riege K."/>
            <person name="Groth M."/>
            <person name="Westermann M."/>
            <person name="Marz M."/>
            <person name="Spaller T."/>
            <person name="Winckler T."/>
            <person name="Schaap P."/>
            <person name="Glockner G."/>
        </authorList>
    </citation>
    <scope>NUCLEOTIDE SEQUENCE [LARGE SCALE GENOMIC DNA]</scope>
    <source>
        <strain evidence="2 3">Jena</strain>
    </source>
</reference>
<gene>
    <name evidence="2" type="ORF">PROFUN_02118</name>
</gene>
<dbReference type="InParanoid" id="A0A2P6NZ63"/>
<dbReference type="Proteomes" id="UP000241769">
    <property type="component" value="Unassembled WGS sequence"/>
</dbReference>
<sequence>MGRPKRSLKEGDKCRRDRKKRKDGGCEEMMGSMERVQEIVQKKELDRAKEFLRQQGQHAHA</sequence>
<dbReference type="AlphaFoldDB" id="A0A2P6NZ63"/>
<feature type="region of interest" description="Disordered" evidence="1">
    <location>
        <begin position="1"/>
        <end position="34"/>
    </location>
</feature>
<name>A0A2P6NZ63_9EUKA</name>
<proteinExistence type="predicted"/>
<comment type="caution">
    <text evidence="2">The sequence shown here is derived from an EMBL/GenBank/DDBJ whole genome shotgun (WGS) entry which is preliminary data.</text>
</comment>
<protein>
    <submittedName>
        <fullName evidence="2">Uncharacterized protein</fullName>
    </submittedName>
</protein>
<evidence type="ECO:0000313" key="2">
    <source>
        <dbReference type="EMBL" id="PRP89244.1"/>
    </source>
</evidence>
<dbReference type="EMBL" id="MDYQ01000004">
    <property type="protein sequence ID" value="PRP89244.1"/>
    <property type="molecule type" value="Genomic_DNA"/>
</dbReference>
<evidence type="ECO:0000256" key="1">
    <source>
        <dbReference type="SAM" id="MobiDB-lite"/>
    </source>
</evidence>